<proteinExistence type="inferred from homology"/>
<feature type="compositionally biased region" description="Gly residues" evidence="9">
    <location>
        <begin position="292"/>
        <end position="305"/>
    </location>
</feature>
<reference evidence="11 12" key="1">
    <citation type="journal article" date="2012" name="Science">
        <title>The Paleozoic origin of enzymatic lignin decomposition reconstructed from 31 fungal genomes.</title>
        <authorList>
            <person name="Floudas D."/>
            <person name="Binder M."/>
            <person name="Riley R."/>
            <person name="Barry K."/>
            <person name="Blanchette R.A."/>
            <person name="Henrissat B."/>
            <person name="Martinez A.T."/>
            <person name="Otillar R."/>
            <person name="Spatafora J.W."/>
            <person name="Yadav J.S."/>
            <person name="Aerts A."/>
            <person name="Benoit I."/>
            <person name="Boyd A."/>
            <person name="Carlson A."/>
            <person name="Copeland A."/>
            <person name="Coutinho P.M."/>
            <person name="de Vries R.P."/>
            <person name="Ferreira P."/>
            <person name="Findley K."/>
            <person name="Foster B."/>
            <person name="Gaskell J."/>
            <person name="Glotzer D."/>
            <person name="Gorecki P."/>
            <person name="Heitman J."/>
            <person name="Hesse C."/>
            <person name="Hori C."/>
            <person name="Igarashi K."/>
            <person name="Jurgens J.A."/>
            <person name="Kallen N."/>
            <person name="Kersten P."/>
            <person name="Kohler A."/>
            <person name="Kuees U."/>
            <person name="Kumar T.K.A."/>
            <person name="Kuo A."/>
            <person name="LaButti K."/>
            <person name="Larrondo L.F."/>
            <person name="Lindquist E."/>
            <person name="Ling A."/>
            <person name="Lombard V."/>
            <person name="Lucas S."/>
            <person name="Lundell T."/>
            <person name="Martin R."/>
            <person name="McLaughlin D.J."/>
            <person name="Morgenstern I."/>
            <person name="Morin E."/>
            <person name="Murat C."/>
            <person name="Nagy L.G."/>
            <person name="Nolan M."/>
            <person name="Ohm R.A."/>
            <person name="Patyshakuliyeva A."/>
            <person name="Rokas A."/>
            <person name="Ruiz-Duenas F.J."/>
            <person name="Sabat G."/>
            <person name="Salamov A."/>
            <person name="Samejima M."/>
            <person name="Schmutz J."/>
            <person name="Slot J.C."/>
            <person name="St John F."/>
            <person name="Stenlid J."/>
            <person name="Sun H."/>
            <person name="Sun S."/>
            <person name="Syed K."/>
            <person name="Tsang A."/>
            <person name="Wiebenga A."/>
            <person name="Young D."/>
            <person name="Pisabarro A."/>
            <person name="Eastwood D.C."/>
            <person name="Martin F."/>
            <person name="Cullen D."/>
            <person name="Grigoriev I.V."/>
            <person name="Hibbett D.S."/>
        </authorList>
    </citation>
    <scope>NUCLEOTIDE SEQUENCE [LARGE SCALE GENOMIC DNA]</scope>
    <source>
        <strain evidence="11 12">MD-104</strain>
    </source>
</reference>
<keyword evidence="2 7" id="KW-0378">Hydrolase</keyword>
<dbReference type="OMA" id="PWTKLDH"/>
<dbReference type="PANTHER" id="PTHR11177:SF392">
    <property type="entry name" value="HAP41P"/>
    <property type="match status" value="1"/>
</dbReference>
<dbReference type="GO" id="GO:0000272">
    <property type="term" value="P:polysaccharide catabolic process"/>
    <property type="evidence" value="ECO:0007669"/>
    <property type="project" value="UniProtKB-KW"/>
</dbReference>
<sequence>MAYYPDWAAPAYPPEKIDFARFDWIDYAFAVPDAQYNLTWDGSADGGGLLARLVDAAHRAGTKVKLSVGGWTGSQYFSPAVADDASRQTFVQNILAVYEQYGLDGIDIDWEYPGQAGDAGNAVDPRDTANFLAFLQQLRAALPQGAALSAAAQTVAFADADGAPAHDVSAFAAVLDWVLIMNYDAFGSSASPGPNAPLDDACGNSTQPAQNAAAALAAWTAAGVPAAQLVLGVPSYGYVSRSDATRLRTRAPPAGAQIYATSEDGSTDAGQMQFRGLVAQGILQYAPLGENGTDGAGSAGAGNGTDSGAPPTRVEIPGGELQSLYAGWSGFERCWDACSSTPFLRSEGAEQVVTYDDPLSLGLKAAFAREQGMRGVNLFDVSGDTDQWDLTDGCRTGLGLPV</sequence>
<dbReference type="InterPro" id="IPR001579">
    <property type="entry name" value="Glyco_hydro_18_chit_AS"/>
</dbReference>
<dbReference type="GO" id="GO:0005576">
    <property type="term" value="C:extracellular region"/>
    <property type="evidence" value="ECO:0007669"/>
    <property type="project" value="TreeGrafter"/>
</dbReference>
<keyword evidence="6" id="KW-0624">Polysaccharide degradation</keyword>
<dbReference type="InterPro" id="IPR011583">
    <property type="entry name" value="Chitinase_II/V-like_cat"/>
</dbReference>
<keyword evidence="4" id="KW-0119">Carbohydrate metabolism</keyword>
<evidence type="ECO:0000256" key="3">
    <source>
        <dbReference type="ARBA" id="ARBA00023024"/>
    </source>
</evidence>
<dbReference type="Gene3D" id="3.20.20.80">
    <property type="entry name" value="Glycosidases"/>
    <property type="match status" value="1"/>
</dbReference>
<dbReference type="PROSITE" id="PS01095">
    <property type="entry name" value="GH18_1"/>
    <property type="match status" value="1"/>
</dbReference>
<dbReference type="GO" id="GO:0008061">
    <property type="term" value="F:chitin binding"/>
    <property type="evidence" value="ECO:0007669"/>
    <property type="project" value="InterPro"/>
</dbReference>
<dbReference type="OrthoDB" id="73875at2759"/>
<dbReference type="InterPro" id="IPR001223">
    <property type="entry name" value="Glyco_hydro18_cat"/>
</dbReference>
<evidence type="ECO:0000256" key="9">
    <source>
        <dbReference type="SAM" id="MobiDB-lite"/>
    </source>
</evidence>
<dbReference type="SUPFAM" id="SSF51445">
    <property type="entry name" value="(Trans)glycosidases"/>
    <property type="match status" value="1"/>
</dbReference>
<gene>
    <name evidence="11" type="ORF">WOLCODRAFT_118268</name>
</gene>
<keyword evidence="12" id="KW-1185">Reference proteome</keyword>
<dbReference type="Proteomes" id="UP000218811">
    <property type="component" value="Unassembled WGS sequence"/>
</dbReference>
<evidence type="ECO:0000256" key="7">
    <source>
        <dbReference type="RuleBase" id="RU000489"/>
    </source>
</evidence>
<accession>A0A2H3JFZ5</accession>
<protein>
    <submittedName>
        <fullName evidence="11">Glycoside hydrolase family 18 protein</fullName>
    </submittedName>
</protein>
<evidence type="ECO:0000259" key="10">
    <source>
        <dbReference type="PROSITE" id="PS51910"/>
    </source>
</evidence>
<dbReference type="GO" id="GO:0008843">
    <property type="term" value="F:endochitinase activity"/>
    <property type="evidence" value="ECO:0007669"/>
    <property type="project" value="UniProtKB-EC"/>
</dbReference>
<comment type="similarity">
    <text evidence="8">Belongs to the glycosyl hydrolase 18 family.</text>
</comment>
<feature type="region of interest" description="Disordered" evidence="9">
    <location>
        <begin position="289"/>
        <end position="314"/>
    </location>
</feature>
<evidence type="ECO:0000256" key="8">
    <source>
        <dbReference type="RuleBase" id="RU004453"/>
    </source>
</evidence>
<organism evidence="11 12">
    <name type="scientific">Wolfiporia cocos (strain MD-104)</name>
    <name type="common">Brown rot fungus</name>
    <dbReference type="NCBI Taxonomy" id="742152"/>
    <lineage>
        <taxon>Eukaryota</taxon>
        <taxon>Fungi</taxon>
        <taxon>Dikarya</taxon>
        <taxon>Basidiomycota</taxon>
        <taxon>Agaricomycotina</taxon>
        <taxon>Agaricomycetes</taxon>
        <taxon>Polyporales</taxon>
        <taxon>Phaeolaceae</taxon>
        <taxon>Wolfiporia</taxon>
    </lineage>
</organism>
<dbReference type="InterPro" id="IPR017853">
    <property type="entry name" value="GH"/>
</dbReference>
<dbReference type="InterPro" id="IPR050314">
    <property type="entry name" value="Glycosyl_Hydrlase_18"/>
</dbReference>
<dbReference type="GO" id="GO:0006032">
    <property type="term" value="P:chitin catabolic process"/>
    <property type="evidence" value="ECO:0007669"/>
    <property type="project" value="UniProtKB-KW"/>
</dbReference>
<evidence type="ECO:0000256" key="2">
    <source>
        <dbReference type="ARBA" id="ARBA00022801"/>
    </source>
</evidence>
<evidence type="ECO:0000256" key="4">
    <source>
        <dbReference type="ARBA" id="ARBA00023277"/>
    </source>
</evidence>
<dbReference type="SMART" id="SM00636">
    <property type="entry name" value="Glyco_18"/>
    <property type="match status" value="1"/>
</dbReference>
<dbReference type="PANTHER" id="PTHR11177">
    <property type="entry name" value="CHITINASE"/>
    <property type="match status" value="1"/>
</dbReference>
<evidence type="ECO:0000313" key="12">
    <source>
        <dbReference type="Proteomes" id="UP000218811"/>
    </source>
</evidence>
<dbReference type="STRING" id="742152.A0A2H3JFZ5"/>
<feature type="domain" description="GH18" evidence="10">
    <location>
        <begin position="1"/>
        <end position="401"/>
    </location>
</feature>
<name>A0A2H3JFZ5_WOLCO</name>
<evidence type="ECO:0000256" key="6">
    <source>
        <dbReference type="ARBA" id="ARBA00023326"/>
    </source>
</evidence>
<dbReference type="AlphaFoldDB" id="A0A2H3JFZ5"/>
<evidence type="ECO:0000256" key="1">
    <source>
        <dbReference type="ARBA" id="ARBA00000822"/>
    </source>
</evidence>
<keyword evidence="5 7" id="KW-0326">Glycosidase</keyword>
<evidence type="ECO:0000313" key="11">
    <source>
        <dbReference type="EMBL" id="PCH41122.1"/>
    </source>
</evidence>
<comment type="catalytic activity">
    <reaction evidence="1">
        <text>Random endo-hydrolysis of N-acetyl-beta-D-glucosaminide (1-&gt;4)-beta-linkages in chitin and chitodextrins.</text>
        <dbReference type="EC" id="3.2.1.14"/>
    </reaction>
</comment>
<dbReference type="Pfam" id="PF00704">
    <property type="entry name" value="Glyco_hydro_18"/>
    <property type="match status" value="1"/>
</dbReference>
<evidence type="ECO:0000256" key="5">
    <source>
        <dbReference type="ARBA" id="ARBA00023295"/>
    </source>
</evidence>
<dbReference type="EMBL" id="KB468113">
    <property type="protein sequence ID" value="PCH41122.1"/>
    <property type="molecule type" value="Genomic_DNA"/>
</dbReference>
<keyword evidence="3" id="KW-0146">Chitin degradation</keyword>
<dbReference type="PROSITE" id="PS51910">
    <property type="entry name" value="GH18_2"/>
    <property type="match status" value="1"/>
</dbReference>